<dbReference type="Gene3D" id="3.20.20.150">
    <property type="entry name" value="Divalent-metal-dependent TIM barrel enzymes"/>
    <property type="match status" value="1"/>
</dbReference>
<dbReference type="HOGENOM" id="CLU_017168_0_0_0"/>
<dbReference type="RefSeq" id="WP_015942335.1">
    <property type="nucleotide sequence ID" value="NC_011831.1"/>
</dbReference>
<evidence type="ECO:0000256" key="5">
    <source>
        <dbReference type="ARBA" id="ARBA00022801"/>
    </source>
</evidence>
<evidence type="ECO:0000256" key="1">
    <source>
        <dbReference type="ARBA" id="ARBA00022722"/>
    </source>
</evidence>
<keyword evidence="2" id="KW-0255">Endonuclease</keyword>
<dbReference type="GO" id="GO:0004519">
    <property type="term" value="F:endonuclease activity"/>
    <property type="evidence" value="ECO:0007669"/>
    <property type="project" value="UniProtKB-KW"/>
</dbReference>
<evidence type="ECO:0000256" key="6">
    <source>
        <dbReference type="ARBA" id="ARBA00023204"/>
    </source>
</evidence>
<dbReference type="InterPro" id="IPR036237">
    <property type="entry name" value="Xyl_isomerase-like_sf"/>
</dbReference>
<reference evidence="7" key="1">
    <citation type="submission" date="2008-12" db="EMBL/GenBank/DDBJ databases">
        <title>Complete sequence of Chloroflexus aggregans DSM 9485.</title>
        <authorList>
            <consortium name="US DOE Joint Genome Institute"/>
            <person name="Lucas S."/>
            <person name="Copeland A."/>
            <person name="Lapidus A."/>
            <person name="Glavina del Rio T."/>
            <person name="Dalin E."/>
            <person name="Tice H."/>
            <person name="Pitluck S."/>
            <person name="Foster B."/>
            <person name="Larimer F."/>
            <person name="Land M."/>
            <person name="Hauser L."/>
            <person name="Kyrpides N."/>
            <person name="Mikhailova N."/>
            <person name="Bryant D."/>
            <person name="Richardson P."/>
        </authorList>
    </citation>
    <scope>NUCLEOTIDE SEQUENCE</scope>
    <source>
        <strain evidence="7">DSM 9485</strain>
    </source>
</reference>
<keyword evidence="6" id="KW-0234">DNA repair</keyword>
<name>B8GAB5_CHLAD</name>
<keyword evidence="4" id="KW-0228">DNA excision</keyword>
<evidence type="ECO:0000256" key="4">
    <source>
        <dbReference type="ARBA" id="ARBA00022769"/>
    </source>
</evidence>
<dbReference type="Proteomes" id="UP000002508">
    <property type="component" value="Chromosome"/>
</dbReference>
<keyword evidence="8" id="KW-1185">Reference proteome</keyword>
<accession>B8GAB5</accession>
<organism evidence="7 8">
    <name type="scientific">Chloroflexus aggregans (strain MD-66 / DSM 9485)</name>
    <dbReference type="NCBI Taxonomy" id="326427"/>
    <lineage>
        <taxon>Bacteria</taxon>
        <taxon>Bacillati</taxon>
        <taxon>Chloroflexota</taxon>
        <taxon>Chloroflexia</taxon>
        <taxon>Chloroflexales</taxon>
        <taxon>Chloroflexineae</taxon>
        <taxon>Chloroflexaceae</taxon>
        <taxon>Chloroflexus</taxon>
    </lineage>
</organism>
<evidence type="ECO:0000313" key="7">
    <source>
        <dbReference type="EMBL" id="ACL26490.1"/>
    </source>
</evidence>
<keyword evidence="1" id="KW-0540">Nuclease</keyword>
<dbReference type="eggNOG" id="COG4294">
    <property type="taxonomic scope" value="Bacteria"/>
</dbReference>
<gene>
    <name evidence="7" type="ordered locus">Cagg_3654</name>
</gene>
<dbReference type="AlphaFoldDB" id="B8GAB5"/>
<dbReference type="OrthoDB" id="9782576at2"/>
<dbReference type="Pfam" id="PF03851">
    <property type="entry name" value="UvdE"/>
    <property type="match status" value="1"/>
</dbReference>
<dbReference type="KEGG" id="cag:Cagg_3654"/>
<proteinExistence type="predicted"/>
<protein>
    <submittedName>
        <fullName evidence="7">UV damage repair endonuclease-like protein</fullName>
    </submittedName>
</protein>
<keyword evidence="3" id="KW-0227">DNA damage</keyword>
<dbReference type="PANTHER" id="PTHR31290">
    <property type="entry name" value="UV-DAMAGE ENDONUCLEASE"/>
    <property type="match status" value="1"/>
</dbReference>
<dbReference type="GO" id="GO:0009411">
    <property type="term" value="P:response to UV"/>
    <property type="evidence" value="ECO:0007669"/>
    <property type="project" value="InterPro"/>
</dbReference>
<dbReference type="GO" id="GO:0006289">
    <property type="term" value="P:nucleotide-excision repair"/>
    <property type="evidence" value="ECO:0007669"/>
    <property type="project" value="InterPro"/>
</dbReference>
<dbReference type="GO" id="GO:0016787">
    <property type="term" value="F:hydrolase activity"/>
    <property type="evidence" value="ECO:0007669"/>
    <property type="project" value="UniProtKB-KW"/>
</dbReference>
<dbReference type="SUPFAM" id="SSF51658">
    <property type="entry name" value="Xylose isomerase-like"/>
    <property type="match status" value="1"/>
</dbReference>
<dbReference type="STRING" id="326427.Cagg_3654"/>
<evidence type="ECO:0000313" key="8">
    <source>
        <dbReference type="Proteomes" id="UP000002508"/>
    </source>
</evidence>
<keyword evidence="5" id="KW-0378">Hydrolase</keyword>
<dbReference type="PANTHER" id="PTHR31290:SF5">
    <property type="entry name" value="UV-DAMAGE ENDONUCLEASE"/>
    <property type="match status" value="1"/>
</dbReference>
<dbReference type="EMBL" id="CP001337">
    <property type="protein sequence ID" value="ACL26490.1"/>
    <property type="molecule type" value="Genomic_DNA"/>
</dbReference>
<evidence type="ECO:0000256" key="3">
    <source>
        <dbReference type="ARBA" id="ARBA00022763"/>
    </source>
</evidence>
<dbReference type="InterPro" id="IPR004601">
    <property type="entry name" value="UvdE"/>
</dbReference>
<sequence>MIRLGFAVRTVQQPGLAGGAPLHLSVLLTQLGDLLSYLERRAIRFYRFAAPRHITPADLADCATQLALLSQRLSTQQIRLGLHLDPHLNLSHPDDRVAAETISTIEMATHLLVALDQPNTITHTLVIHAGAGDAEALLRLTRRWSALSAPARRRTTIEHNSSGPSLRLLLTLAARIGIPIVFDYLHFHLHNPDRWSLPLALGLSLATWPRDVRPEVHLSSQRSEAHLLPGRNGTTRVLPPRPGQHADFIVAQDALDLLAASRGLPPFDLMLEAKAGDLALLRLRHDLHRYAPEWEACVQ</sequence>
<evidence type="ECO:0000256" key="2">
    <source>
        <dbReference type="ARBA" id="ARBA00022759"/>
    </source>
</evidence>